<dbReference type="InterPro" id="IPR013785">
    <property type="entry name" value="Aldolase_TIM"/>
</dbReference>
<dbReference type="UniPathway" id="UPA00629">
    <property type="reaction ID" value="UER00682"/>
</dbReference>
<comment type="pathway">
    <text evidence="3 7">Amino-sugar metabolism; N-acetylneuraminate degradation; D-fructose 6-phosphate from N-acetylneuraminate: step 3/5.</text>
</comment>
<dbReference type="AlphaFoldDB" id="A0A1T4XIC4"/>
<dbReference type="EC" id="5.1.3.9" evidence="7"/>
<dbReference type="GO" id="GO:0005975">
    <property type="term" value="P:carbohydrate metabolic process"/>
    <property type="evidence" value="ECO:0007669"/>
    <property type="project" value="UniProtKB-UniRule"/>
</dbReference>
<gene>
    <name evidence="7" type="primary">nanE</name>
    <name evidence="8" type="ORF">SAMN02745178_01883</name>
</gene>
<evidence type="ECO:0000313" key="9">
    <source>
        <dbReference type="Proteomes" id="UP000190286"/>
    </source>
</evidence>
<evidence type="ECO:0000313" key="8">
    <source>
        <dbReference type="EMBL" id="SKA88851.1"/>
    </source>
</evidence>
<evidence type="ECO:0000256" key="1">
    <source>
        <dbReference type="ARBA" id="ARBA00000056"/>
    </source>
</evidence>
<dbReference type="GO" id="GO:0005829">
    <property type="term" value="C:cytosol"/>
    <property type="evidence" value="ECO:0007669"/>
    <property type="project" value="TreeGrafter"/>
</dbReference>
<organism evidence="8 9">
    <name type="scientific">Gemmiger formicilis</name>
    <dbReference type="NCBI Taxonomy" id="745368"/>
    <lineage>
        <taxon>Bacteria</taxon>
        <taxon>Bacillati</taxon>
        <taxon>Bacillota</taxon>
        <taxon>Clostridia</taxon>
        <taxon>Eubacteriales</taxon>
        <taxon>Gemmiger</taxon>
    </lineage>
</organism>
<dbReference type="PANTHER" id="PTHR36204">
    <property type="entry name" value="N-ACETYLMANNOSAMINE-6-PHOSPHATE 2-EPIMERASE-RELATED"/>
    <property type="match status" value="1"/>
</dbReference>
<dbReference type="InterPro" id="IPR007260">
    <property type="entry name" value="NanE"/>
</dbReference>
<keyword evidence="5 7" id="KW-0413">Isomerase</keyword>
<evidence type="ECO:0000256" key="2">
    <source>
        <dbReference type="ARBA" id="ARBA00002147"/>
    </source>
</evidence>
<comment type="catalytic activity">
    <reaction evidence="1 7">
        <text>an N-acyl-D-glucosamine 6-phosphate = an N-acyl-D-mannosamine 6-phosphate</text>
        <dbReference type="Rhea" id="RHEA:23932"/>
        <dbReference type="ChEBI" id="CHEBI:57599"/>
        <dbReference type="ChEBI" id="CHEBI:57666"/>
        <dbReference type="EC" id="5.1.3.9"/>
    </reaction>
</comment>
<comment type="similarity">
    <text evidence="4 7">Belongs to the NanE family.</text>
</comment>
<dbReference type="FunFam" id="3.20.20.70:FF:000035">
    <property type="entry name" value="Putative N-acetylmannosamine-6-phosphate 2-epimerase"/>
    <property type="match status" value="1"/>
</dbReference>
<keyword evidence="9" id="KW-1185">Reference proteome</keyword>
<dbReference type="Gene3D" id="3.20.20.70">
    <property type="entry name" value="Aldolase class I"/>
    <property type="match status" value="1"/>
</dbReference>
<dbReference type="CDD" id="cd04729">
    <property type="entry name" value="NanE"/>
    <property type="match status" value="1"/>
</dbReference>
<dbReference type="GO" id="GO:0047465">
    <property type="term" value="F:N-acylglucosamine-6-phosphate 2-epimerase activity"/>
    <property type="evidence" value="ECO:0007669"/>
    <property type="project" value="UniProtKB-EC"/>
</dbReference>
<dbReference type="EMBL" id="FUYF01000010">
    <property type="protein sequence ID" value="SKA88851.1"/>
    <property type="molecule type" value="Genomic_DNA"/>
</dbReference>
<dbReference type="InterPro" id="IPR011060">
    <property type="entry name" value="RibuloseP-bd_barrel"/>
</dbReference>
<proteinExistence type="inferred from homology"/>
<dbReference type="SUPFAM" id="SSF51366">
    <property type="entry name" value="Ribulose-phoshate binding barrel"/>
    <property type="match status" value="1"/>
</dbReference>
<dbReference type="NCBIfam" id="NF002231">
    <property type="entry name" value="PRK01130.1"/>
    <property type="match status" value="1"/>
</dbReference>
<dbReference type="Proteomes" id="UP000190286">
    <property type="component" value="Unassembled WGS sequence"/>
</dbReference>
<evidence type="ECO:0000256" key="7">
    <source>
        <dbReference type="HAMAP-Rule" id="MF_01235"/>
    </source>
</evidence>
<protein>
    <recommendedName>
        <fullName evidence="7">Putative N-acetylmannosamine-6-phosphate 2-epimerase</fullName>
        <ecNumber evidence="7">5.1.3.9</ecNumber>
    </recommendedName>
    <alternativeName>
        <fullName evidence="7">ManNAc-6-P epimerase</fullName>
    </alternativeName>
</protein>
<evidence type="ECO:0000256" key="3">
    <source>
        <dbReference type="ARBA" id="ARBA00005081"/>
    </source>
</evidence>
<dbReference type="GO" id="GO:0006053">
    <property type="term" value="P:N-acetylmannosamine catabolic process"/>
    <property type="evidence" value="ECO:0007669"/>
    <property type="project" value="TreeGrafter"/>
</dbReference>
<dbReference type="OrthoDB" id="9781704at2"/>
<reference evidence="8 9" key="1">
    <citation type="submission" date="2017-02" db="EMBL/GenBank/DDBJ databases">
        <authorList>
            <person name="Peterson S.W."/>
        </authorList>
    </citation>
    <scope>NUCLEOTIDE SEQUENCE [LARGE SCALE GENOMIC DNA]</scope>
    <source>
        <strain evidence="8 9">ATCC 27749</strain>
    </source>
</reference>
<evidence type="ECO:0000256" key="5">
    <source>
        <dbReference type="ARBA" id="ARBA00023235"/>
    </source>
</evidence>
<name>A0A1T4XIC4_9FIRM</name>
<evidence type="ECO:0000256" key="4">
    <source>
        <dbReference type="ARBA" id="ARBA00007439"/>
    </source>
</evidence>
<accession>A0A1T4XIC4</accession>
<keyword evidence="6 7" id="KW-0119">Carbohydrate metabolism</keyword>
<dbReference type="PANTHER" id="PTHR36204:SF1">
    <property type="entry name" value="N-ACETYLMANNOSAMINE-6-PHOSPHATE 2-EPIMERASE-RELATED"/>
    <property type="match status" value="1"/>
</dbReference>
<dbReference type="RefSeq" id="WP_078784796.1">
    <property type="nucleotide sequence ID" value="NZ_CAUWGV010000004.1"/>
</dbReference>
<evidence type="ECO:0000256" key="6">
    <source>
        <dbReference type="ARBA" id="ARBA00023277"/>
    </source>
</evidence>
<dbReference type="GO" id="GO:0019262">
    <property type="term" value="P:N-acetylneuraminate catabolic process"/>
    <property type="evidence" value="ECO:0007669"/>
    <property type="project" value="UniProtKB-UniRule"/>
</dbReference>
<dbReference type="GeneID" id="93338338"/>
<dbReference type="HAMAP" id="MF_01235">
    <property type="entry name" value="ManNAc6P_epimer"/>
    <property type="match status" value="1"/>
</dbReference>
<dbReference type="Pfam" id="PF04131">
    <property type="entry name" value="NanE"/>
    <property type="match status" value="1"/>
</dbReference>
<dbReference type="STRING" id="745368.SAMN02745178_01883"/>
<sequence>MTHEQIFNQIKGGLIVSCQALEHEPLYTKEGGVMPLMAKAAAQSGAVGIRANTVRDITQIKQVVDLPVIGIIKKDYPGTPMYITVTMQEVDELVACGVDILAVQGTGALRPNGQTSAEFIRAIKEKYPDQLVMADCDNIENALACAKAGADFVGTTMRGYTPETKGIDDVDFGFIAQLARECPAKVIAEGHIHTPEQAVQALYAGAFALVVGGAITRPAEITARYTAAINNHK</sequence>
<comment type="function">
    <text evidence="2 7">Converts N-acetylmannosamine-6-phosphate (ManNAc-6-P) to N-acetylglucosamine-6-phosphate (GlcNAc-6-P).</text>
</comment>